<comment type="caution">
    <text evidence="1">The sequence shown here is derived from an EMBL/GenBank/DDBJ whole genome shotgun (WGS) entry which is preliminary data.</text>
</comment>
<dbReference type="EMBL" id="QBKT01000008">
    <property type="protein sequence ID" value="PTX59780.1"/>
    <property type="molecule type" value="Genomic_DNA"/>
</dbReference>
<dbReference type="OrthoDB" id="7594941at2"/>
<name>A0A2T6BUN2_9FLAO</name>
<accession>A0A2T6BUN2</accession>
<evidence type="ECO:0000313" key="1">
    <source>
        <dbReference type="EMBL" id="PTX59780.1"/>
    </source>
</evidence>
<keyword evidence="2" id="KW-1185">Reference proteome</keyword>
<proteinExistence type="predicted"/>
<dbReference type="RefSeq" id="WP_108115934.1">
    <property type="nucleotide sequence ID" value="NZ_QBKT01000008.1"/>
</dbReference>
<organism evidence="1 2">
    <name type="scientific">Kordia periserrulae</name>
    <dbReference type="NCBI Taxonomy" id="701523"/>
    <lineage>
        <taxon>Bacteria</taxon>
        <taxon>Pseudomonadati</taxon>
        <taxon>Bacteroidota</taxon>
        <taxon>Flavobacteriia</taxon>
        <taxon>Flavobacteriales</taxon>
        <taxon>Flavobacteriaceae</taxon>
        <taxon>Kordia</taxon>
    </lineage>
</organism>
<evidence type="ECO:0000313" key="2">
    <source>
        <dbReference type="Proteomes" id="UP000244090"/>
    </source>
</evidence>
<dbReference type="Proteomes" id="UP000244090">
    <property type="component" value="Unassembled WGS sequence"/>
</dbReference>
<dbReference type="AlphaFoldDB" id="A0A2T6BUN2"/>
<gene>
    <name evidence="1" type="ORF">C8N46_10890</name>
</gene>
<protein>
    <submittedName>
        <fullName evidence="1">Uncharacterized protein</fullName>
    </submittedName>
</protein>
<reference evidence="1 2" key="1">
    <citation type="submission" date="2018-04" db="EMBL/GenBank/DDBJ databases">
        <title>Genomic Encyclopedia of Archaeal and Bacterial Type Strains, Phase II (KMG-II): from individual species to whole genera.</title>
        <authorList>
            <person name="Goeker M."/>
        </authorList>
    </citation>
    <scope>NUCLEOTIDE SEQUENCE [LARGE SCALE GENOMIC DNA]</scope>
    <source>
        <strain evidence="1 2">DSM 25731</strain>
    </source>
</reference>
<sequence length="170" mass="18071">MSTTPKVIQQITNAPLPMMLEKLGMSIANAQAALDANSIRLANELAAVTIDLGGEEYNLLSLGFAPTFYAFTEASVEMKMEFSMAESESYGGALGFSYGNSSNSNNNANSNNSSSDSTSTQMFGVSVSAHYSRKYSTSVEGSSSIAAKIVSLPAPDIYFEILKSTINKDE</sequence>